<accession>A0ABM3M273</accession>
<keyword evidence="2" id="KW-1133">Transmembrane helix</keyword>
<evidence type="ECO:0000256" key="2">
    <source>
        <dbReference type="SAM" id="Phobius"/>
    </source>
</evidence>
<sequence length="151" mass="17345">MISPEIFFDNTNNYGIVKTETVFGFSPKRSFTNINSTAPIHWMVTPGNLRRAFTENPTKQTKQRTQKSNKKQKSLGKGHKKKHSKIKKCIYKLLKKKKKKSKHLHMMKKYMLPLIIGLVAAKSILIPVAFKAFALLSFKALLFLSILKLLK</sequence>
<dbReference type="Proteomes" id="UP001652582">
    <property type="component" value="Chromosome 24"/>
</dbReference>
<dbReference type="GeneID" id="128199453"/>
<keyword evidence="3" id="KW-1185">Reference proteome</keyword>
<keyword evidence="2" id="KW-0472">Membrane</keyword>
<evidence type="ECO:0000313" key="4">
    <source>
        <dbReference type="RefSeq" id="XP_052744990.1"/>
    </source>
</evidence>
<keyword evidence="2" id="KW-0812">Transmembrane</keyword>
<protein>
    <submittedName>
        <fullName evidence="4">Uncharacterized protein LOC128199453</fullName>
    </submittedName>
</protein>
<proteinExistence type="predicted"/>
<feature type="region of interest" description="Disordered" evidence="1">
    <location>
        <begin position="55"/>
        <end position="84"/>
    </location>
</feature>
<reference evidence="4" key="1">
    <citation type="submission" date="2025-08" db="UniProtKB">
        <authorList>
            <consortium name="RefSeq"/>
        </authorList>
    </citation>
    <scope>IDENTIFICATION</scope>
</reference>
<gene>
    <name evidence="4" type="primary">LOC128199453</name>
</gene>
<organism evidence="3 4">
    <name type="scientific">Bicyclus anynana</name>
    <name type="common">Squinting bush brown butterfly</name>
    <dbReference type="NCBI Taxonomy" id="110368"/>
    <lineage>
        <taxon>Eukaryota</taxon>
        <taxon>Metazoa</taxon>
        <taxon>Ecdysozoa</taxon>
        <taxon>Arthropoda</taxon>
        <taxon>Hexapoda</taxon>
        <taxon>Insecta</taxon>
        <taxon>Pterygota</taxon>
        <taxon>Neoptera</taxon>
        <taxon>Endopterygota</taxon>
        <taxon>Lepidoptera</taxon>
        <taxon>Glossata</taxon>
        <taxon>Ditrysia</taxon>
        <taxon>Papilionoidea</taxon>
        <taxon>Nymphalidae</taxon>
        <taxon>Satyrinae</taxon>
        <taxon>Satyrini</taxon>
        <taxon>Mycalesina</taxon>
        <taxon>Bicyclus</taxon>
    </lineage>
</organism>
<feature type="transmembrane region" description="Helical" evidence="2">
    <location>
        <begin position="110"/>
        <end position="126"/>
    </location>
</feature>
<feature type="compositionally biased region" description="Basic residues" evidence="1">
    <location>
        <begin position="61"/>
        <end position="84"/>
    </location>
</feature>
<evidence type="ECO:0000313" key="3">
    <source>
        <dbReference type="Proteomes" id="UP001652582"/>
    </source>
</evidence>
<name>A0ABM3M273_BICAN</name>
<dbReference type="RefSeq" id="XP_052744990.1">
    <property type="nucleotide sequence ID" value="XM_052889030.1"/>
</dbReference>
<evidence type="ECO:0000256" key="1">
    <source>
        <dbReference type="SAM" id="MobiDB-lite"/>
    </source>
</evidence>